<evidence type="ECO:0000256" key="2">
    <source>
        <dbReference type="ARBA" id="ARBA00022737"/>
    </source>
</evidence>
<keyword evidence="5" id="KW-1185">Reference proteome</keyword>
<dbReference type="PANTHER" id="PTHR13891">
    <property type="entry name" value="CYTOCHROME C OXIDASE ASSEMBLY FACTOR 7"/>
    <property type="match status" value="1"/>
</dbReference>
<evidence type="ECO:0008006" key="6">
    <source>
        <dbReference type="Google" id="ProtNLM"/>
    </source>
</evidence>
<keyword evidence="3" id="KW-0732">Signal</keyword>
<comment type="similarity">
    <text evidence="1">Belongs to the hcp beta-lactamase family.</text>
</comment>
<sequence length="481" mass="51909">MLKLVKATLLGVCMAGVAQAQFLDVTPVPEAEWAEPGSVTYLQNERAKMLYASGQYEEARSIWESLVSYGNLEAHNNLGVYYREGKAGPADYEKAVALWQVAAEQNFAPSLMNLAWLYSSGYPGHPADKQKAFETFVVAGRAGEDLGAYTAAQMAFNGEGIASSFADGHRLLILAADLGNANAFITMGKFDELGLNPDGDLLSARDWYEKADAMGHPMASDALAALPPLDIDFATTLMREGRHVEARNLAYRLCWEQNDPYACEMQGRYDLLGADGVYRDYVSAAMSLERACNVNVADACVNFAHAVAEGSQLAPEKFSQLQFRKAENSYAAACDHEQNYNACAGVVFFNYYPYFGLNSRERVMKYGARGCINGGNQFACDVWMPMFNASVPAVPRERSNSGFGNFLGNTLTAMVGGLAAGTEAYNSGNIGSSGYSGSSYSSASTSQSSAASMRDFNQYLNSVKSIGTAYSAPCPPSNPYC</sequence>
<name>A0ABQ1JL33_9PROT</name>
<reference evidence="5" key="1">
    <citation type="journal article" date="2019" name="Int. J. Syst. Evol. Microbiol.">
        <title>The Global Catalogue of Microorganisms (GCM) 10K type strain sequencing project: providing services to taxonomists for standard genome sequencing and annotation.</title>
        <authorList>
            <consortium name="The Broad Institute Genomics Platform"/>
            <consortium name="The Broad Institute Genome Sequencing Center for Infectious Disease"/>
            <person name="Wu L."/>
            <person name="Ma J."/>
        </authorList>
    </citation>
    <scope>NUCLEOTIDE SEQUENCE [LARGE SCALE GENOMIC DNA]</scope>
    <source>
        <strain evidence="5">CGMCC 1.15928</strain>
    </source>
</reference>
<dbReference type="InterPro" id="IPR011990">
    <property type="entry name" value="TPR-like_helical_dom_sf"/>
</dbReference>
<dbReference type="Pfam" id="PF08238">
    <property type="entry name" value="Sel1"/>
    <property type="match status" value="4"/>
</dbReference>
<dbReference type="SUPFAM" id="SSF81901">
    <property type="entry name" value="HCP-like"/>
    <property type="match status" value="2"/>
</dbReference>
<gene>
    <name evidence="4" type="ORF">GCM10011503_16960</name>
</gene>
<protein>
    <recommendedName>
        <fullName evidence="6">Sel1 repeat family protein</fullName>
    </recommendedName>
</protein>
<feature type="signal peptide" evidence="3">
    <location>
        <begin position="1"/>
        <end position="20"/>
    </location>
</feature>
<evidence type="ECO:0000313" key="5">
    <source>
        <dbReference type="Proteomes" id="UP000628854"/>
    </source>
</evidence>
<dbReference type="Gene3D" id="1.25.40.10">
    <property type="entry name" value="Tetratricopeptide repeat domain"/>
    <property type="match status" value="1"/>
</dbReference>
<comment type="caution">
    <text evidence="4">The sequence shown here is derived from an EMBL/GenBank/DDBJ whole genome shotgun (WGS) entry which is preliminary data.</text>
</comment>
<dbReference type="SMART" id="SM00671">
    <property type="entry name" value="SEL1"/>
    <property type="match status" value="5"/>
</dbReference>
<evidence type="ECO:0000256" key="1">
    <source>
        <dbReference type="ARBA" id="ARBA00008486"/>
    </source>
</evidence>
<accession>A0ABQ1JL33</accession>
<dbReference type="InterPro" id="IPR040239">
    <property type="entry name" value="HcpB-like"/>
</dbReference>
<dbReference type="RefSeq" id="WP_084392937.1">
    <property type="nucleotide sequence ID" value="NZ_BMKF01000002.1"/>
</dbReference>
<dbReference type="PANTHER" id="PTHR13891:SF1">
    <property type="entry name" value="CYTOCHROME C OXIDASE ASSEMBLY FACTOR 7"/>
    <property type="match status" value="1"/>
</dbReference>
<organism evidence="4 5">
    <name type="scientific">Henriciella pelagia</name>
    <dbReference type="NCBI Taxonomy" id="1977912"/>
    <lineage>
        <taxon>Bacteria</taxon>
        <taxon>Pseudomonadati</taxon>
        <taxon>Pseudomonadota</taxon>
        <taxon>Alphaproteobacteria</taxon>
        <taxon>Hyphomonadales</taxon>
        <taxon>Hyphomonadaceae</taxon>
        <taxon>Henriciella</taxon>
    </lineage>
</organism>
<dbReference type="InterPro" id="IPR006597">
    <property type="entry name" value="Sel1-like"/>
</dbReference>
<proteinExistence type="inferred from homology"/>
<evidence type="ECO:0000313" key="4">
    <source>
        <dbReference type="EMBL" id="GGB68951.1"/>
    </source>
</evidence>
<evidence type="ECO:0000256" key="3">
    <source>
        <dbReference type="SAM" id="SignalP"/>
    </source>
</evidence>
<feature type="chain" id="PRO_5045746970" description="Sel1 repeat family protein" evidence="3">
    <location>
        <begin position="21"/>
        <end position="481"/>
    </location>
</feature>
<dbReference type="Proteomes" id="UP000628854">
    <property type="component" value="Unassembled WGS sequence"/>
</dbReference>
<keyword evidence="2" id="KW-0677">Repeat</keyword>
<dbReference type="EMBL" id="BMKF01000002">
    <property type="protein sequence ID" value="GGB68951.1"/>
    <property type="molecule type" value="Genomic_DNA"/>
</dbReference>